<dbReference type="AlphaFoldDB" id="A0A9P0GGF1"/>
<reference evidence="1" key="1">
    <citation type="submission" date="2022-01" db="EMBL/GenBank/DDBJ databases">
        <authorList>
            <person name="King R."/>
        </authorList>
    </citation>
    <scope>NUCLEOTIDE SEQUENCE</scope>
</reference>
<keyword evidence="2" id="KW-1185">Reference proteome</keyword>
<dbReference type="Proteomes" id="UP001153636">
    <property type="component" value="Chromosome 3"/>
</dbReference>
<name>A0A9P0GGF1_9CUCU</name>
<evidence type="ECO:0000313" key="2">
    <source>
        <dbReference type="Proteomes" id="UP001153636"/>
    </source>
</evidence>
<evidence type="ECO:0000313" key="1">
    <source>
        <dbReference type="EMBL" id="CAH1108337.1"/>
    </source>
</evidence>
<sequence>MIRIYYCFRCLYQLNIWYNSHIPNMPLEDPTLYGWTLEENIWKANFSSQEPVPDNVRTILSIRCSDKNCNNNKCTCISQGLKCCIDCKYTNCCNSLTNEILSDCEDEDF</sequence>
<gene>
    <name evidence="1" type="ORF">PSYICH_LOCUS8531</name>
</gene>
<organism evidence="1 2">
    <name type="scientific">Psylliodes chrysocephalus</name>
    <dbReference type="NCBI Taxonomy" id="3402493"/>
    <lineage>
        <taxon>Eukaryota</taxon>
        <taxon>Metazoa</taxon>
        <taxon>Ecdysozoa</taxon>
        <taxon>Arthropoda</taxon>
        <taxon>Hexapoda</taxon>
        <taxon>Insecta</taxon>
        <taxon>Pterygota</taxon>
        <taxon>Neoptera</taxon>
        <taxon>Endopterygota</taxon>
        <taxon>Coleoptera</taxon>
        <taxon>Polyphaga</taxon>
        <taxon>Cucujiformia</taxon>
        <taxon>Chrysomeloidea</taxon>
        <taxon>Chrysomelidae</taxon>
        <taxon>Galerucinae</taxon>
        <taxon>Alticini</taxon>
        <taxon>Psylliodes</taxon>
    </lineage>
</organism>
<dbReference type="OrthoDB" id="6767976at2759"/>
<proteinExistence type="predicted"/>
<protein>
    <submittedName>
        <fullName evidence="1">Uncharacterized protein</fullName>
    </submittedName>
</protein>
<dbReference type="EMBL" id="OV651815">
    <property type="protein sequence ID" value="CAH1108337.1"/>
    <property type="molecule type" value="Genomic_DNA"/>
</dbReference>
<accession>A0A9P0GGF1</accession>